<dbReference type="Proteomes" id="UP000006039">
    <property type="component" value="Unassembled WGS sequence"/>
</dbReference>
<evidence type="ECO:0000313" key="3">
    <source>
        <dbReference type="Proteomes" id="UP000006039"/>
    </source>
</evidence>
<proteinExistence type="predicted"/>
<keyword evidence="3" id="KW-1185">Reference proteome</keyword>
<reference evidence="3" key="1">
    <citation type="submission" date="2010-07" db="EMBL/GenBank/DDBJ databases">
        <title>The genome sequence of Gaeumannomyces graminis var. tritici strain R3-111a-1.</title>
        <authorList>
            <consortium name="The Broad Institute Genome Sequencing Platform"/>
            <person name="Ma L.-J."/>
            <person name="Dead R."/>
            <person name="Young S."/>
            <person name="Zeng Q."/>
            <person name="Koehrsen M."/>
            <person name="Alvarado L."/>
            <person name="Berlin A."/>
            <person name="Chapman S.B."/>
            <person name="Chen Z."/>
            <person name="Freedman E."/>
            <person name="Gellesch M."/>
            <person name="Goldberg J."/>
            <person name="Griggs A."/>
            <person name="Gujja S."/>
            <person name="Heilman E.R."/>
            <person name="Heiman D."/>
            <person name="Hepburn T."/>
            <person name="Howarth C."/>
            <person name="Jen D."/>
            <person name="Larson L."/>
            <person name="Mehta T."/>
            <person name="Neiman D."/>
            <person name="Pearson M."/>
            <person name="Roberts A."/>
            <person name="Saif S."/>
            <person name="Shea T."/>
            <person name="Shenoy N."/>
            <person name="Sisk P."/>
            <person name="Stolte C."/>
            <person name="Sykes S."/>
            <person name="Walk T."/>
            <person name="White J."/>
            <person name="Yandava C."/>
            <person name="Haas B."/>
            <person name="Nusbaum C."/>
            <person name="Birren B."/>
        </authorList>
    </citation>
    <scope>NUCLEOTIDE SEQUENCE [LARGE SCALE GENOMIC DNA]</scope>
    <source>
        <strain evidence="3">R3-111a-1</strain>
    </source>
</reference>
<protein>
    <submittedName>
        <fullName evidence="1 2">Uncharacterized protein</fullName>
    </submittedName>
</protein>
<name>J3NZY0_GAET3</name>
<reference evidence="1" key="2">
    <citation type="submission" date="2010-07" db="EMBL/GenBank/DDBJ databases">
        <authorList>
            <consortium name="The Broad Institute Genome Sequencing Platform"/>
            <consortium name="Broad Institute Genome Sequencing Center for Infectious Disease"/>
            <person name="Ma L.-J."/>
            <person name="Dead R."/>
            <person name="Young S."/>
            <person name="Zeng Q."/>
            <person name="Koehrsen M."/>
            <person name="Alvarado L."/>
            <person name="Berlin A."/>
            <person name="Chapman S.B."/>
            <person name="Chen Z."/>
            <person name="Freedman E."/>
            <person name="Gellesch M."/>
            <person name="Goldberg J."/>
            <person name="Griggs A."/>
            <person name="Gujja S."/>
            <person name="Heilman E.R."/>
            <person name="Heiman D."/>
            <person name="Hepburn T."/>
            <person name="Howarth C."/>
            <person name="Jen D."/>
            <person name="Larson L."/>
            <person name="Mehta T."/>
            <person name="Neiman D."/>
            <person name="Pearson M."/>
            <person name="Roberts A."/>
            <person name="Saif S."/>
            <person name="Shea T."/>
            <person name="Shenoy N."/>
            <person name="Sisk P."/>
            <person name="Stolte C."/>
            <person name="Sykes S."/>
            <person name="Walk T."/>
            <person name="White J."/>
            <person name="Yandava C."/>
            <person name="Haas B."/>
            <person name="Nusbaum C."/>
            <person name="Birren B."/>
        </authorList>
    </citation>
    <scope>NUCLEOTIDE SEQUENCE</scope>
    <source>
        <strain evidence="1">R3-111a-1</strain>
    </source>
</reference>
<dbReference type="OrthoDB" id="2018619at2759"/>
<dbReference type="RefSeq" id="XP_009222913.1">
    <property type="nucleotide sequence ID" value="XM_009224649.1"/>
</dbReference>
<dbReference type="HOGENOM" id="CLU_2291886_0_0_1"/>
<dbReference type="EMBL" id="GL385397">
    <property type="protein sequence ID" value="EJT76913.1"/>
    <property type="molecule type" value="Genomic_DNA"/>
</dbReference>
<dbReference type="AlphaFoldDB" id="J3NZY0"/>
<gene>
    <name evidence="2" type="primary">20347285</name>
    <name evidence="1" type="ORF">GGTG_06827</name>
</gene>
<reference evidence="2" key="4">
    <citation type="journal article" date="2015" name="G3 (Bethesda)">
        <title>Genome sequences of three phytopathogenic species of the Magnaporthaceae family of fungi.</title>
        <authorList>
            <person name="Okagaki L.H."/>
            <person name="Nunes C.C."/>
            <person name="Sailsbery J."/>
            <person name="Clay B."/>
            <person name="Brown D."/>
            <person name="John T."/>
            <person name="Oh Y."/>
            <person name="Young N."/>
            <person name="Fitzgerald M."/>
            <person name="Haas B.J."/>
            <person name="Zeng Q."/>
            <person name="Young S."/>
            <person name="Adiconis X."/>
            <person name="Fan L."/>
            <person name="Levin J.Z."/>
            <person name="Mitchell T.K."/>
            <person name="Okubara P.A."/>
            <person name="Farman M.L."/>
            <person name="Kohn L.M."/>
            <person name="Birren B."/>
            <person name="Ma L.-J."/>
            <person name="Dean R.A."/>
        </authorList>
    </citation>
    <scope>NUCLEOTIDE SEQUENCE</scope>
    <source>
        <strain evidence="2">R3-111a-1</strain>
    </source>
</reference>
<reference evidence="2" key="5">
    <citation type="submission" date="2018-04" db="UniProtKB">
        <authorList>
            <consortium name="EnsemblFungi"/>
        </authorList>
    </citation>
    <scope>IDENTIFICATION</scope>
    <source>
        <strain evidence="2">R3-111a-1</strain>
    </source>
</reference>
<sequence length="101" mass="10975">MGLPGLVGQYQPQVISQAAKSMYMMGWQLTFVSSAAVVIPLGYDGIVPNTREFLAKEGREGFLDREREMASVAGSDELISPRTLAATDEKQVGNVEKALRV</sequence>
<organism evidence="1">
    <name type="scientific">Gaeumannomyces tritici (strain R3-111a-1)</name>
    <name type="common">Wheat and barley take-all root rot fungus</name>
    <name type="synonym">Gaeumannomyces graminis var. tritici</name>
    <dbReference type="NCBI Taxonomy" id="644352"/>
    <lineage>
        <taxon>Eukaryota</taxon>
        <taxon>Fungi</taxon>
        <taxon>Dikarya</taxon>
        <taxon>Ascomycota</taxon>
        <taxon>Pezizomycotina</taxon>
        <taxon>Sordariomycetes</taxon>
        <taxon>Sordariomycetidae</taxon>
        <taxon>Magnaporthales</taxon>
        <taxon>Magnaporthaceae</taxon>
        <taxon>Gaeumannomyces</taxon>
    </lineage>
</organism>
<evidence type="ECO:0000313" key="2">
    <source>
        <dbReference type="EnsemblFungi" id="EJT76913"/>
    </source>
</evidence>
<accession>J3NZY0</accession>
<dbReference type="EnsemblFungi" id="EJT76913">
    <property type="protein sequence ID" value="EJT76913"/>
    <property type="gene ID" value="GGTG_06827"/>
</dbReference>
<evidence type="ECO:0000313" key="1">
    <source>
        <dbReference type="EMBL" id="EJT76913.1"/>
    </source>
</evidence>
<dbReference type="GeneID" id="20347285"/>
<reference evidence="1" key="3">
    <citation type="submission" date="2010-09" db="EMBL/GenBank/DDBJ databases">
        <title>Annotation of Gaeumannomyces graminis var. tritici R3-111a-1.</title>
        <authorList>
            <consortium name="The Broad Institute Genome Sequencing Platform"/>
            <person name="Ma L.-J."/>
            <person name="Dead R."/>
            <person name="Young S.K."/>
            <person name="Zeng Q."/>
            <person name="Gargeya S."/>
            <person name="Fitzgerald M."/>
            <person name="Haas B."/>
            <person name="Abouelleil A."/>
            <person name="Alvarado L."/>
            <person name="Arachchi H.M."/>
            <person name="Berlin A."/>
            <person name="Brown A."/>
            <person name="Chapman S.B."/>
            <person name="Chen Z."/>
            <person name="Dunbar C."/>
            <person name="Freedman E."/>
            <person name="Gearin G."/>
            <person name="Gellesch M."/>
            <person name="Goldberg J."/>
            <person name="Griggs A."/>
            <person name="Gujja S."/>
            <person name="Heiman D."/>
            <person name="Howarth C."/>
            <person name="Larson L."/>
            <person name="Lui A."/>
            <person name="MacDonald P.J.P."/>
            <person name="Mehta T."/>
            <person name="Montmayeur A."/>
            <person name="Murphy C."/>
            <person name="Neiman D."/>
            <person name="Pearson M."/>
            <person name="Priest M."/>
            <person name="Roberts A."/>
            <person name="Saif S."/>
            <person name="Shea T."/>
            <person name="Shenoy N."/>
            <person name="Sisk P."/>
            <person name="Stolte C."/>
            <person name="Sykes S."/>
            <person name="Yandava C."/>
            <person name="Wortman J."/>
            <person name="Nusbaum C."/>
            <person name="Birren B."/>
        </authorList>
    </citation>
    <scope>NUCLEOTIDE SEQUENCE</scope>
    <source>
        <strain evidence="1">R3-111a-1</strain>
    </source>
</reference>
<dbReference type="VEuPathDB" id="FungiDB:GGTG_06827"/>